<keyword evidence="4 10" id="KW-0812">Transmembrane</keyword>
<evidence type="ECO:0000256" key="11">
    <source>
        <dbReference type="RuleBase" id="RU000488"/>
    </source>
</evidence>
<evidence type="ECO:0000256" key="9">
    <source>
        <dbReference type="ARBA" id="ARBA00023136"/>
    </source>
</evidence>
<evidence type="ECO:0000256" key="8">
    <source>
        <dbReference type="ARBA" id="ARBA00023128"/>
    </source>
</evidence>
<dbReference type="Gene3D" id="1.50.40.10">
    <property type="entry name" value="Mitochondrial carrier domain"/>
    <property type="match status" value="1"/>
</dbReference>
<organism evidence="13 14">
    <name type="scientific">Olpidium bornovanus</name>
    <dbReference type="NCBI Taxonomy" id="278681"/>
    <lineage>
        <taxon>Eukaryota</taxon>
        <taxon>Fungi</taxon>
        <taxon>Fungi incertae sedis</taxon>
        <taxon>Olpidiomycota</taxon>
        <taxon>Olpidiomycotina</taxon>
        <taxon>Olpidiomycetes</taxon>
        <taxon>Olpidiales</taxon>
        <taxon>Olpidiaceae</taxon>
        <taxon>Olpidium</taxon>
    </lineage>
</organism>
<evidence type="ECO:0000256" key="5">
    <source>
        <dbReference type="ARBA" id="ARBA00022737"/>
    </source>
</evidence>
<dbReference type="GO" id="GO:0055085">
    <property type="term" value="P:transmembrane transport"/>
    <property type="evidence" value="ECO:0007669"/>
    <property type="project" value="InterPro"/>
</dbReference>
<evidence type="ECO:0000256" key="6">
    <source>
        <dbReference type="ARBA" id="ARBA00022792"/>
    </source>
</evidence>
<comment type="similarity">
    <text evidence="2 11">Belongs to the mitochondrial carrier (TC 2.A.29) family.</text>
</comment>
<dbReference type="InterPro" id="IPR002067">
    <property type="entry name" value="MCP"/>
</dbReference>
<dbReference type="InterPro" id="IPR023395">
    <property type="entry name" value="MCP_dom_sf"/>
</dbReference>
<keyword evidence="9 10" id="KW-0472">Membrane</keyword>
<gene>
    <name evidence="13" type="ORF">BJ554DRAFT_5957</name>
</gene>
<dbReference type="PANTHER" id="PTHR46356:SF1">
    <property type="entry name" value="MITOCHONDRIAL 2-OXODICARBOXYLATE CARRIER"/>
    <property type="match status" value="1"/>
</dbReference>
<name>A0A8H8DKL2_9FUNG</name>
<dbReference type="InterPro" id="IPR051752">
    <property type="entry name" value="Mito_2-oxodicarb_carrier"/>
</dbReference>
<keyword evidence="8" id="KW-0496">Mitochondrion</keyword>
<protein>
    <submittedName>
        <fullName evidence="13">Mitochondrial carrier domain-containing protein</fullName>
    </submittedName>
</protein>
<reference evidence="13 14" key="1">
    <citation type="journal article" name="Sci. Rep.">
        <title>Genome-scale phylogenetic analyses confirm Olpidium as the closest living zoosporic fungus to the non-flagellated, terrestrial fungi.</title>
        <authorList>
            <person name="Chang Y."/>
            <person name="Rochon D."/>
            <person name="Sekimoto S."/>
            <person name="Wang Y."/>
            <person name="Chovatia M."/>
            <person name="Sandor L."/>
            <person name="Salamov A."/>
            <person name="Grigoriev I.V."/>
            <person name="Stajich J.E."/>
            <person name="Spatafora J.W."/>
        </authorList>
    </citation>
    <scope>NUCLEOTIDE SEQUENCE [LARGE SCALE GENOMIC DNA]</scope>
    <source>
        <strain evidence="13">S191</strain>
    </source>
</reference>
<dbReference type="Proteomes" id="UP000673691">
    <property type="component" value="Unassembled WGS sequence"/>
</dbReference>
<keyword evidence="14" id="KW-1185">Reference proteome</keyword>
<evidence type="ECO:0000256" key="7">
    <source>
        <dbReference type="ARBA" id="ARBA00022989"/>
    </source>
</evidence>
<dbReference type="GO" id="GO:0005743">
    <property type="term" value="C:mitochondrial inner membrane"/>
    <property type="evidence" value="ECO:0007669"/>
    <property type="project" value="UniProtKB-SubCell"/>
</dbReference>
<evidence type="ECO:0000256" key="4">
    <source>
        <dbReference type="ARBA" id="ARBA00022692"/>
    </source>
</evidence>
<dbReference type="Pfam" id="PF00153">
    <property type="entry name" value="Mito_carr"/>
    <property type="match status" value="3"/>
</dbReference>
<dbReference type="AlphaFoldDB" id="A0A8H8DKL2"/>
<dbReference type="SUPFAM" id="SSF103506">
    <property type="entry name" value="Mitochondrial carrier"/>
    <property type="match status" value="1"/>
</dbReference>
<feature type="region of interest" description="Disordered" evidence="12">
    <location>
        <begin position="1"/>
        <end position="64"/>
    </location>
</feature>
<evidence type="ECO:0000313" key="14">
    <source>
        <dbReference type="Proteomes" id="UP000673691"/>
    </source>
</evidence>
<feature type="repeat" description="Solcar" evidence="10">
    <location>
        <begin position="227"/>
        <end position="313"/>
    </location>
</feature>
<comment type="subcellular location">
    <subcellularLocation>
        <location evidence="1">Mitochondrion inner membrane</location>
        <topology evidence="1">Multi-pass membrane protein</topology>
    </subcellularLocation>
</comment>
<comment type="caution">
    <text evidence="13">The sequence shown here is derived from an EMBL/GenBank/DDBJ whole genome shotgun (WGS) entry which is preliminary data.</text>
</comment>
<evidence type="ECO:0000256" key="12">
    <source>
        <dbReference type="SAM" id="MobiDB-lite"/>
    </source>
</evidence>
<feature type="non-terminal residue" evidence="13">
    <location>
        <position position="1"/>
    </location>
</feature>
<dbReference type="EMBL" id="JAEFCI010003115">
    <property type="protein sequence ID" value="KAG5461795.1"/>
    <property type="molecule type" value="Genomic_DNA"/>
</dbReference>
<evidence type="ECO:0000256" key="2">
    <source>
        <dbReference type="ARBA" id="ARBA00006375"/>
    </source>
</evidence>
<feature type="repeat" description="Solcar" evidence="10">
    <location>
        <begin position="117"/>
        <end position="217"/>
    </location>
</feature>
<dbReference type="PRINTS" id="PR00926">
    <property type="entry name" value="MITOCARRIER"/>
</dbReference>
<accession>A0A8H8DKL2</accession>
<keyword evidence="7" id="KW-1133">Transmembrane helix</keyword>
<dbReference type="OrthoDB" id="434783at2759"/>
<evidence type="ECO:0000256" key="3">
    <source>
        <dbReference type="ARBA" id="ARBA00022448"/>
    </source>
</evidence>
<dbReference type="PANTHER" id="PTHR46356">
    <property type="entry name" value="MITOCHONDRIAL 2-OXODICARBOXYLATE CARRIER"/>
    <property type="match status" value="1"/>
</dbReference>
<keyword evidence="6" id="KW-0999">Mitochondrion inner membrane</keyword>
<sequence length="476" mass="52880">NWVQPECRPRPERGPRGALGRQCDINPTKKKKKRNTTTQNERPPWQRRRSPWLRWRSPPRSRSTTRHHLTVRVALLLLTGYRMPAYHTKRLLVSEITAPLHAKRALETHPETYPKSLSVPVRFLAGGVAGVAEIIAMYPLDGWRISLLFDIASPLGGVVKTRQQLEAGKSTSTFATLGRMIKDEGVARMYRGGTAPVLVEAPKRATKFAANEQYKELIKSFTGAKEITRPQSVLAGAMAGITEATLIVPFELVKVRLQDKASVGLYKGPGDVVKHIMKHDGLTGLYKGWEATCWRHGLWTGSYFGVIASVRAILPSEDQMPGGELAKNFAAGTIGGAIGTLCNTPADVVKSRIQNQPTVPGQPPKYGWTVSPIILSLPFCPRFLPYRSPDNPVLDFRDAFDQVGCHLGRCPGRGLRSAVQRFYAQGPQARPGRRNPAARVRGPHGFYQERTSLKTWGTRDDGFCRRRPRPGRYANS</sequence>
<evidence type="ECO:0000256" key="10">
    <source>
        <dbReference type="PROSITE-ProRule" id="PRU00282"/>
    </source>
</evidence>
<proteinExistence type="inferred from homology"/>
<feature type="compositionally biased region" description="Basic residues" evidence="12">
    <location>
        <begin position="45"/>
        <end position="64"/>
    </location>
</feature>
<dbReference type="InterPro" id="IPR018108">
    <property type="entry name" value="MCP_transmembrane"/>
</dbReference>
<keyword evidence="3 11" id="KW-0813">Transport</keyword>
<evidence type="ECO:0000313" key="13">
    <source>
        <dbReference type="EMBL" id="KAG5461795.1"/>
    </source>
</evidence>
<keyword evidence="5" id="KW-0677">Repeat</keyword>
<evidence type="ECO:0000256" key="1">
    <source>
        <dbReference type="ARBA" id="ARBA00004448"/>
    </source>
</evidence>
<dbReference type="PROSITE" id="PS50920">
    <property type="entry name" value="SOLCAR"/>
    <property type="match status" value="2"/>
</dbReference>